<evidence type="ECO:0000313" key="5">
    <source>
        <dbReference type="Proteomes" id="UP000177010"/>
    </source>
</evidence>
<dbReference type="EMBL" id="MIQE01000002">
    <property type="protein sequence ID" value="OFA13216.1"/>
    <property type="molecule type" value="Genomic_DNA"/>
</dbReference>
<dbReference type="PANTHER" id="PTHR43479">
    <property type="entry name" value="ACREF/ENVCD OPERON REPRESSOR-RELATED"/>
    <property type="match status" value="1"/>
</dbReference>
<dbReference type="RefSeq" id="WP_070366987.1">
    <property type="nucleotide sequence ID" value="NZ_JAZHVW010000006.1"/>
</dbReference>
<dbReference type="SUPFAM" id="SSF46689">
    <property type="entry name" value="Homeodomain-like"/>
    <property type="match status" value="1"/>
</dbReference>
<dbReference type="InterPro" id="IPR001647">
    <property type="entry name" value="HTH_TetR"/>
</dbReference>
<sequence>MKVKKMRQTSTESLIISAFVNLLLKEDIDQISIKEITQAANVNRATFYAHFQDKYQLFDVIIHDSIKDRLSNNISNSKGLTKEVISDYFQSVLDYLQAIKDHCPYSYKTLLPKVRLEILNTLKSGLAQTIDSNARTKQRLFHIQLAAGIIYDAAESSLMGMTSLTQPEIMLEINAIISKLDESVSNNKMQ</sequence>
<dbReference type="Pfam" id="PF00440">
    <property type="entry name" value="TetR_N"/>
    <property type="match status" value="1"/>
</dbReference>
<organism evidence="4 5">
    <name type="scientific">Lentilactobacillus sunkii</name>
    <dbReference type="NCBI Taxonomy" id="481719"/>
    <lineage>
        <taxon>Bacteria</taxon>
        <taxon>Bacillati</taxon>
        <taxon>Bacillota</taxon>
        <taxon>Bacilli</taxon>
        <taxon>Lactobacillales</taxon>
        <taxon>Lactobacillaceae</taxon>
        <taxon>Lentilactobacillus</taxon>
    </lineage>
</organism>
<protein>
    <submittedName>
        <fullName evidence="4">HTH-type transcriptional regulator MtrR</fullName>
    </submittedName>
</protein>
<name>A0A1E7XJE0_9LACO</name>
<evidence type="ECO:0000256" key="2">
    <source>
        <dbReference type="PROSITE-ProRule" id="PRU00335"/>
    </source>
</evidence>
<dbReference type="InterPro" id="IPR050624">
    <property type="entry name" value="HTH-type_Tx_Regulator"/>
</dbReference>
<dbReference type="AlphaFoldDB" id="A0A1E7XJE0"/>
<feature type="domain" description="HTH tetR-type" evidence="3">
    <location>
        <begin position="9"/>
        <end position="69"/>
    </location>
</feature>
<evidence type="ECO:0000256" key="1">
    <source>
        <dbReference type="ARBA" id="ARBA00023125"/>
    </source>
</evidence>
<gene>
    <name evidence="4" type="primary">mtrR_1</name>
    <name evidence="4" type="ORF">LASUN_02150</name>
</gene>
<proteinExistence type="predicted"/>
<dbReference type="GO" id="GO:0003677">
    <property type="term" value="F:DNA binding"/>
    <property type="evidence" value="ECO:0007669"/>
    <property type="project" value="UniProtKB-UniRule"/>
</dbReference>
<keyword evidence="1 2" id="KW-0238">DNA-binding</keyword>
<accession>A0A1E7XJE0</accession>
<dbReference type="PROSITE" id="PS50977">
    <property type="entry name" value="HTH_TETR_2"/>
    <property type="match status" value="1"/>
</dbReference>
<evidence type="ECO:0000259" key="3">
    <source>
        <dbReference type="PROSITE" id="PS50977"/>
    </source>
</evidence>
<dbReference type="PANTHER" id="PTHR43479:SF7">
    <property type="entry name" value="TETR-FAMILY TRANSCRIPTIONAL REGULATOR"/>
    <property type="match status" value="1"/>
</dbReference>
<dbReference type="Proteomes" id="UP000177010">
    <property type="component" value="Unassembled WGS sequence"/>
</dbReference>
<reference evidence="4 5" key="1">
    <citation type="submission" date="2016-09" db="EMBL/GenBank/DDBJ databases">
        <title>Genome Sequence of Lactobacillus sunkii Strain CG01.</title>
        <authorList>
            <person name="Poehlein A."/>
            <person name="Gabris C."/>
            <person name="Bengelsdorf F.R."/>
            <person name="Duerre P."/>
            <person name="Daniel R."/>
        </authorList>
    </citation>
    <scope>NUCLEOTIDE SEQUENCE [LARGE SCALE GENOMIC DNA]</scope>
    <source>
        <strain evidence="4 5">CG_D</strain>
    </source>
</reference>
<comment type="caution">
    <text evidence="4">The sequence shown here is derived from an EMBL/GenBank/DDBJ whole genome shotgun (WGS) entry which is preliminary data.</text>
</comment>
<dbReference type="STRING" id="481719.LASUN_02150"/>
<dbReference type="Gene3D" id="1.10.357.10">
    <property type="entry name" value="Tetracycline Repressor, domain 2"/>
    <property type="match status" value="1"/>
</dbReference>
<dbReference type="InterPro" id="IPR009057">
    <property type="entry name" value="Homeodomain-like_sf"/>
</dbReference>
<evidence type="ECO:0000313" key="4">
    <source>
        <dbReference type="EMBL" id="OFA13216.1"/>
    </source>
</evidence>
<feature type="DNA-binding region" description="H-T-H motif" evidence="2">
    <location>
        <begin position="32"/>
        <end position="51"/>
    </location>
</feature>